<dbReference type="GO" id="GO:0005886">
    <property type="term" value="C:plasma membrane"/>
    <property type="evidence" value="ECO:0007669"/>
    <property type="project" value="UniProtKB-SubCell"/>
</dbReference>
<protein>
    <submittedName>
        <fullName evidence="9">Iron chelate uptake ABC transporter family permease subunit</fullName>
    </submittedName>
</protein>
<evidence type="ECO:0000256" key="1">
    <source>
        <dbReference type="ARBA" id="ARBA00004651"/>
    </source>
</evidence>
<evidence type="ECO:0000256" key="6">
    <source>
        <dbReference type="ARBA" id="ARBA00022989"/>
    </source>
</evidence>
<dbReference type="InterPro" id="IPR037294">
    <property type="entry name" value="ABC_BtuC-like"/>
</dbReference>
<evidence type="ECO:0000256" key="7">
    <source>
        <dbReference type="ARBA" id="ARBA00023136"/>
    </source>
</evidence>
<feature type="transmembrane region" description="Helical" evidence="8">
    <location>
        <begin position="50"/>
        <end position="69"/>
    </location>
</feature>
<dbReference type="PANTHER" id="PTHR30472">
    <property type="entry name" value="FERRIC ENTEROBACTIN TRANSPORT SYSTEM PERMEASE PROTEIN"/>
    <property type="match status" value="1"/>
</dbReference>
<dbReference type="SUPFAM" id="SSF81345">
    <property type="entry name" value="ABC transporter involved in vitamin B12 uptake, BtuC"/>
    <property type="match status" value="1"/>
</dbReference>
<evidence type="ECO:0000256" key="5">
    <source>
        <dbReference type="ARBA" id="ARBA00022692"/>
    </source>
</evidence>
<organism evidence="9 10">
    <name type="scientific">Klebsiella pneumoniae</name>
    <dbReference type="NCBI Taxonomy" id="573"/>
    <lineage>
        <taxon>Bacteria</taxon>
        <taxon>Pseudomonadati</taxon>
        <taxon>Pseudomonadota</taxon>
        <taxon>Gammaproteobacteria</taxon>
        <taxon>Enterobacterales</taxon>
        <taxon>Enterobacteriaceae</taxon>
        <taxon>Klebsiella/Raoultella group</taxon>
        <taxon>Klebsiella</taxon>
        <taxon>Klebsiella pneumoniae complex</taxon>
    </lineage>
</organism>
<accession>A0AAW8AQC7</accession>
<dbReference type="GO" id="GO:0022857">
    <property type="term" value="F:transmembrane transporter activity"/>
    <property type="evidence" value="ECO:0007669"/>
    <property type="project" value="InterPro"/>
</dbReference>
<gene>
    <name evidence="9" type="ORF">Q6294_32545</name>
</gene>
<name>A0AAW8AQC7_KLEPN</name>
<evidence type="ECO:0000256" key="2">
    <source>
        <dbReference type="ARBA" id="ARBA00007935"/>
    </source>
</evidence>
<keyword evidence="3" id="KW-0813">Transport</keyword>
<dbReference type="PANTHER" id="PTHR30472:SF25">
    <property type="entry name" value="ABC TRANSPORTER PERMEASE PROTEIN MJ0876-RELATED"/>
    <property type="match status" value="1"/>
</dbReference>
<dbReference type="EMBL" id="JAUUIA010001067">
    <property type="protein sequence ID" value="MDP0971672.1"/>
    <property type="molecule type" value="Genomic_DNA"/>
</dbReference>
<keyword evidence="4" id="KW-1003">Cell membrane</keyword>
<dbReference type="GO" id="GO:0033214">
    <property type="term" value="P:siderophore-iron import into cell"/>
    <property type="evidence" value="ECO:0007669"/>
    <property type="project" value="TreeGrafter"/>
</dbReference>
<evidence type="ECO:0000256" key="3">
    <source>
        <dbReference type="ARBA" id="ARBA00022448"/>
    </source>
</evidence>
<comment type="caution">
    <text evidence="9">The sequence shown here is derived from an EMBL/GenBank/DDBJ whole genome shotgun (WGS) entry which is preliminary data.</text>
</comment>
<dbReference type="Gene3D" id="1.10.3470.10">
    <property type="entry name" value="ABC transporter involved in vitamin B12 uptake, BtuC"/>
    <property type="match status" value="1"/>
</dbReference>
<evidence type="ECO:0000313" key="10">
    <source>
        <dbReference type="Proteomes" id="UP001244490"/>
    </source>
</evidence>
<evidence type="ECO:0000256" key="4">
    <source>
        <dbReference type="ARBA" id="ARBA00022475"/>
    </source>
</evidence>
<dbReference type="Pfam" id="PF01032">
    <property type="entry name" value="FecCD"/>
    <property type="match status" value="1"/>
</dbReference>
<dbReference type="AlphaFoldDB" id="A0AAW8AQC7"/>
<dbReference type="InterPro" id="IPR000522">
    <property type="entry name" value="ABC_transptr_permease_BtuC"/>
</dbReference>
<feature type="transmembrane region" description="Helical" evidence="8">
    <location>
        <begin position="22"/>
        <end position="44"/>
    </location>
</feature>
<dbReference type="RefSeq" id="WP_305202698.1">
    <property type="nucleotide sequence ID" value="NZ_JAUUIA010001067.1"/>
</dbReference>
<dbReference type="Proteomes" id="UP001244490">
    <property type="component" value="Unassembled WGS sequence"/>
</dbReference>
<reference evidence="9" key="1">
    <citation type="submission" date="2023-07" db="EMBL/GenBank/DDBJ databases">
        <authorList>
            <person name="Peng Z."/>
        </authorList>
    </citation>
    <scope>NUCLEOTIDE SEQUENCE</scope>
    <source>
        <strain evidence="9">KP219</strain>
    </source>
</reference>
<evidence type="ECO:0000256" key="8">
    <source>
        <dbReference type="SAM" id="Phobius"/>
    </source>
</evidence>
<keyword evidence="6 8" id="KW-1133">Transmembrane helix</keyword>
<comment type="subcellular location">
    <subcellularLocation>
        <location evidence="1">Cell membrane</location>
        <topology evidence="1">Multi-pass membrane protein</topology>
    </subcellularLocation>
</comment>
<keyword evidence="7 8" id="KW-0472">Membrane</keyword>
<sequence length="72" mass="7747">GFVGLIVPHTLRILIGSDHRHLLPASALGGALFLIFTDTIARSIIPPAEIPVGAITALFGAPYFIFLLLRKR</sequence>
<comment type="similarity">
    <text evidence="2">Belongs to the binding-protein-dependent transport system permease family. FecCD subfamily.</text>
</comment>
<evidence type="ECO:0000313" key="9">
    <source>
        <dbReference type="EMBL" id="MDP0971672.1"/>
    </source>
</evidence>
<keyword evidence="5 8" id="KW-0812">Transmembrane</keyword>
<feature type="non-terminal residue" evidence="9">
    <location>
        <position position="1"/>
    </location>
</feature>
<proteinExistence type="inferred from homology"/>